<dbReference type="Pfam" id="PF14534">
    <property type="entry name" value="DUF4440"/>
    <property type="match status" value="1"/>
</dbReference>
<name>A0A6I6GC30_9BACT</name>
<organism evidence="3 4">
    <name type="scientific">Phnomibacter ginsenosidimutans</name>
    <dbReference type="NCBI Taxonomy" id="2676868"/>
    <lineage>
        <taxon>Bacteria</taxon>
        <taxon>Pseudomonadati</taxon>
        <taxon>Bacteroidota</taxon>
        <taxon>Chitinophagia</taxon>
        <taxon>Chitinophagales</taxon>
        <taxon>Chitinophagaceae</taxon>
        <taxon>Phnomibacter</taxon>
    </lineage>
</organism>
<dbReference type="Proteomes" id="UP000426027">
    <property type="component" value="Chromosome"/>
</dbReference>
<feature type="signal peptide" evidence="1">
    <location>
        <begin position="1"/>
        <end position="20"/>
    </location>
</feature>
<dbReference type="InterPro" id="IPR027843">
    <property type="entry name" value="DUF4440"/>
</dbReference>
<evidence type="ECO:0000313" key="4">
    <source>
        <dbReference type="Proteomes" id="UP000426027"/>
    </source>
</evidence>
<gene>
    <name evidence="3" type="ORF">GLV81_06400</name>
</gene>
<accession>A0A6I6GC30</accession>
<dbReference type="SUPFAM" id="SSF54427">
    <property type="entry name" value="NTF2-like"/>
    <property type="match status" value="1"/>
</dbReference>
<dbReference type="Gene3D" id="3.10.450.50">
    <property type="match status" value="1"/>
</dbReference>
<feature type="chain" id="PRO_5026149136" evidence="1">
    <location>
        <begin position="21"/>
        <end position="143"/>
    </location>
</feature>
<dbReference type="RefSeq" id="WP_157477845.1">
    <property type="nucleotide sequence ID" value="NZ_CP046566.1"/>
</dbReference>
<feature type="domain" description="DUF4440" evidence="2">
    <location>
        <begin position="29"/>
        <end position="137"/>
    </location>
</feature>
<keyword evidence="1" id="KW-0732">Signal</keyword>
<proteinExistence type="predicted"/>
<reference evidence="3 4" key="1">
    <citation type="submission" date="2019-11" db="EMBL/GenBank/DDBJ databases">
        <authorList>
            <person name="Im W.T."/>
        </authorList>
    </citation>
    <scope>NUCLEOTIDE SEQUENCE [LARGE SCALE GENOMIC DNA]</scope>
    <source>
        <strain evidence="3 4">SB-02</strain>
    </source>
</reference>
<dbReference type="AlphaFoldDB" id="A0A6I6GC30"/>
<evidence type="ECO:0000259" key="2">
    <source>
        <dbReference type="Pfam" id="PF14534"/>
    </source>
</evidence>
<protein>
    <submittedName>
        <fullName evidence="3">DUF4440 domain-containing protein</fullName>
    </submittedName>
</protein>
<sequence length="143" mass="16199">MKRIFLLLMIGLLAAANGFAQQTADEKAILALMQEQEAAWNRGDIKAFMQGYWKNDSLTFTGSSGLTYGWQNTYEGYLKRYDSPAKMGQLKFTIIQLKPLGKKYYSVIGKWYLTRSAGNVGGHFSLVLKKFKEGWRIIADHSS</sequence>
<evidence type="ECO:0000313" key="3">
    <source>
        <dbReference type="EMBL" id="QGW27770.1"/>
    </source>
</evidence>
<dbReference type="EMBL" id="CP046566">
    <property type="protein sequence ID" value="QGW27770.1"/>
    <property type="molecule type" value="Genomic_DNA"/>
</dbReference>
<dbReference type="KEGG" id="fls:GLV81_06400"/>
<evidence type="ECO:0000256" key="1">
    <source>
        <dbReference type="SAM" id="SignalP"/>
    </source>
</evidence>
<keyword evidence="4" id="KW-1185">Reference proteome</keyword>
<dbReference type="InterPro" id="IPR032710">
    <property type="entry name" value="NTF2-like_dom_sf"/>
</dbReference>